<proteinExistence type="predicted"/>
<dbReference type="Proteomes" id="UP001165302">
    <property type="component" value="Unassembled WGS sequence"/>
</dbReference>
<evidence type="ECO:0000313" key="2">
    <source>
        <dbReference type="Proteomes" id="UP001165302"/>
    </source>
</evidence>
<gene>
    <name evidence="1" type="ORF">IPZ78_01065</name>
</gene>
<evidence type="ECO:0008006" key="3">
    <source>
        <dbReference type="Google" id="ProtNLM"/>
    </source>
</evidence>
<dbReference type="EMBL" id="JADEYP010000001">
    <property type="protein sequence ID" value="MCA5003735.1"/>
    <property type="molecule type" value="Genomic_DNA"/>
</dbReference>
<dbReference type="RefSeq" id="WP_225551069.1">
    <property type="nucleotide sequence ID" value="NZ_JADEYP010000001.1"/>
</dbReference>
<accession>A0ABS7Z0P3</accession>
<name>A0ABS7Z0P3_9SPHI</name>
<reference evidence="1" key="1">
    <citation type="submission" date="2020-10" db="EMBL/GenBank/DDBJ databases">
        <authorList>
            <person name="Lu T."/>
            <person name="Wang Q."/>
            <person name="Han X."/>
        </authorList>
    </citation>
    <scope>NUCLEOTIDE SEQUENCE</scope>
    <source>
        <strain evidence="1">WQ 366</strain>
    </source>
</reference>
<keyword evidence="2" id="KW-1185">Reference proteome</keyword>
<comment type="caution">
    <text evidence="1">The sequence shown here is derived from an EMBL/GenBank/DDBJ whole genome shotgun (WGS) entry which is preliminary data.</text>
</comment>
<sequence length="127" mass="14623">MKLLRLYFLGFLFSSTSCVVQTNRITGQKIKTFDLAAKESLTFVPEDNRSFHLFVVNKSATMANLDLNVNQKTYEIRPNDTLKMDNVKLQDLKFSNSNTTSTRFTIFVQLDKQQFSFPKEVVLKKVG</sequence>
<protein>
    <recommendedName>
        <fullName evidence="3">Lipoprotein</fullName>
    </recommendedName>
</protein>
<dbReference type="PROSITE" id="PS51257">
    <property type="entry name" value="PROKAR_LIPOPROTEIN"/>
    <property type="match status" value="1"/>
</dbReference>
<organism evidence="1 2">
    <name type="scientific">Sphingobacterium bovistauri</name>
    <dbReference type="NCBI Taxonomy" id="2781959"/>
    <lineage>
        <taxon>Bacteria</taxon>
        <taxon>Pseudomonadati</taxon>
        <taxon>Bacteroidota</taxon>
        <taxon>Sphingobacteriia</taxon>
        <taxon>Sphingobacteriales</taxon>
        <taxon>Sphingobacteriaceae</taxon>
        <taxon>Sphingobacterium</taxon>
    </lineage>
</organism>
<evidence type="ECO:0000313" key="1">
    <source>
        <dbReference type="EMBL" id="MCA5003735.1"/>
    </source>
</evidence>